<organism evidence="1">
    <name type="scientific">uncultured marine bacterium HF10_19P19</name>
    <dbReference type="NCBI Taxonomy" id="413067"/>
    <lineage>
        <taxon>Bacteria</taxon>
        <taxon>environmental samples</taxon>
    </lineage>
</organism>
<gene>
    <name evidence="1" type="ORF">ALOHA_HF1019P19.14</name>
</gene>
<name>A4GIE1_9BACT</name>
<dbReference type="AlphaFoldDB" id="A4GIE1"/>
<evidence type="ECO:0000313" key="1">
    <source>
        <dbReference type="EMBL" id="ABL60951.1"/>
    </source>
</evidence>
<protein>
    <submittedName>
        <fullName evidence="1">Uncharacterized protein</fullName>
    </submittedName>
</protein>
<reference evidence="1" key="2">
    <citation type="journal article" date="2007" name="Proc. Natl. Acad. Sci. U.S.A.">
        <title>Proteorhodopsin photosystem gene expression enables photophosphorylation in a heterologous host.</title>
        <authorList>
            <person name="Martinez A."/>
            <person name="Bradley A.S."/>
            <person name="Waldbauer J.R."/>
            <person name="Summons R.E."/>
            <person name="Delong E.F."/>
        </authorList>
    </citation>
    <scope>NUCLEOTIDE SEQUENCE</scope>
</reference>
<accession>A4GIE1</accession>
<proteinExistence type="predicted"/>
<reference evidence="1" key="1">
    <citation type="journal article" date="2007" name="Environ. Microbiol.">
        <title>Proteorhodopsin photosystem gene clusters exhibit co-evolutionary trends and shared ancestry among diverse marine microbial phyla.</title>
        <authorList>
            <person name="McCarren J."/>
            <person name="Delong E.F."/>
        </authorList>
    </citation>
    <scope>NUCLEOTIDE SEQUENCE</scope>
</reference>
<sequence>MAVIVAAILMIGPAFSEGRIYEGSEEKAHCSLWDNLRLKWPQTILGREKAKCRRKAKPPTQVTNICRLRRQYIDPETGSRMCVYMRQGRDLEDTSVSMSPSLQCQRTYTCRSDD</sequence>
<dbReference type="EMBL" id="EF100190">
    <property type="protein sequence ID" value="ABL60951.1"/>
    <property type="molecule type" value="Genomic_DNA"/>
</dbReference>